<feature type="domain" description="Phosphatidic acid phosphatase type 2/haloperoxidase" evidence="1">
    <location>
        <begin position="145"/>
        <end position="259"/>
    </location>
</feature>
<dbReference type="SMART" id="SM00014">
    <property type="entry name" value="acidPPc"/>
    <property type="match status" value="1"/>
</dbReference>
<dbReference type="SUPFAM" id="SSF48317">
    <property type="entry name" value="Acid phosphatase/Vanadium-dependent haloperoxidase"/>
    <property type="match status" value="1"/>
</dbReference>
<dbReference type="InterPro" id="IPR000326">
    <property type="entry name" value="PAP2/HPO"/>
</dbReference>
<accession>A0ABW6BPE8</accession>
<name>A0ABW6BPE8_9BACT</name>
<dbReference type="InterPro" id="IPR036938">
    <property type="entry name" value="PAP2/HPO_sf"/>
</dbReference>
<dbReference type="PANTHER" id="PTHR14969:SF13">
    <property type="entry name" value="AT30094P"/>
    <property type="match status" value="1"/>
</dbReference>
<dbReference type="Pfam" id="PF01569">
    <property type="entry name" value="PAP2"/>
    <property type="match status" value="1"/>
</dbReference>
<sequence>MSDHYSASPKKWKHSSLFPLLFLLFLQQISWAQVPLSDQANLLQHNTQPLDTALSLPDLSLQEADARKSSFRKTAAQVGAGMGILAGTYLIADEPLQEFSQSNRSRITVAVARTVEPLGKPGNLAHFAGAAALAGILFKDPKLQKAGFASLGSIMATAVVTNTLKQALQRHRPSSATENHHFDGLAEGKNTSLPSAHTATAFAMATSVATVYKDSKWVPPLAYGTATLVGLSRIHDNAHWATDVLAGAAVGYLTSKSINRLYDVVNQKLKNRRHRLLLTPQVGLQSGSLSATLTF</sequence>
<dbReference type="RefSeq" id="WP_377481541.1">
    <property type="nucleotide sequence ID" value="NZ_JBHUOX010000002.1"/>
</dbReference>
<dbReference type="CDD" id="cd03394">
    <property type="entry name" value="PAP2_like_5"/>
    <property type="match status" value="1"/>
</dbReference>
<gene>
    <name evidence="2" type="ORF">ACFS7Z_04445</name>
</gene>
<proteinExistence type="predicted"/>
<dbReference type="EMBL" id="JBHUOX010000002">
    <property type="protein sequence ID" value="MFD2999600.1"/>
    <property type="molecule type" value="Genomic_DNA"/>
</dbReference>
<dbReference type="PANTHER" id="PTHR14969">
    <property type="entry name" value="SPHINGOSINE-1-PHOSPHATE PHOSPHOHYDROLASE"/>
    <property type="match status" value="1"/>
</dbReference>
<comment type="caution">
    <text evidence="2">The sequence shown here is derived from an EMBL/GenBank/DDBJ whole genome shotgun (WGS) entry which is preliminary data.</text>
</comment>
<dbReference type="Proteomes" id="UP001597641">
    <property type="component" value="Unassembled WGS sequence"/>
</dbReference>
<evidence type="ECO:0000313" key="2">
    <source>
        <dbReference type="EMBL" id="MFD2999600.1"/>
    </source>
</evidence>
<keyword evidence="3" id="KW-1185">Reference proteome</keyword>
<evidence type="ECO:0000259" key="1">
    <source>
        <dbReference type="SMART" id="SM00014"/>
    </source>
</evidence>
<protein>
    <submittedName>
        <fullName evidence="2">Phosphatase PAP2 family protein</fullName>
    </submittedName>
</protein>
<dbReference type="Gene3D" id="1.20.144.10">
    <property type="entry name" value="Phosphatidic acid phosphatase type 2/haloperoxidase"/>
    <property type="match status" value="1"/>
</dbReference>
<reference evidence="3" key="1">
    <citation type="journal article" date="2019" name="Int. J. Syst. Evol. Microbiol.">
        <title>The Global Catalogue of Microorganisms (GCM) 10K type strain sequencing project: providing services to taxonomists for standard genome sequencing and annotation.</title>
        <authorList>
            <consortium name="The Broad Institute Genomics Platform"/>
            <consortium name="The Broad Institute Genome Sequencing Center for Infectious Disease"/>
            <person name="Wu L."/>
            <person name="Ma J."/>
        </authorList>
    </citation>
    <scope>NUCLEOTIDE SEQUENCE [LARGE SCALE GENOMIC DNA]</scope>
    <source>
        <strain evidence="3">KCTC 23984</strain>
    </source>
</reference>
<organism evidence="2 3">
    <name type="scientific">Pontibacter toksunensis</name>
    <dbReference type="NCBI Taxonomy" id="1332631"/>
    <lineage>
        <taxon>Bacteria</taxon>
        <taxon>Pseudomonadati</taxon>
        <taxon>Bacteroidota</taxon>
        <taxon>Cytophagia</taxon>
        <taxon>Cytophagales</taxon>
        <taxon>Hymenobacteraceae</taxon>
        <taxon>Pontibacter</taxon>
    </lineage>
</organism>
<evidence type="ECO:0000313" key="3">
    <source>
        <dbReference type="Proteomes" id="UP001597641"/>
    </source>
</evidence>